<protein>
    <submittedName>
        <fullName evidence="1">Uncharacterized protein</fullName>
    </submittedName>
</protein>
<evidence type="ECO:0000313" key="1">
    <source>
        <dbReference type="EnsemblMetazoa" id="CLYHEMP024713.1"/>
    </source>
</evidence>
<proteinExistence type="predicted"/>
<name>A0A7M5XJL9_9CNID</name>
<sequence>MVGSFQQDKCYKLTHVTVSEFGNNKVLKASDHASCQQLQDTAVILPAVPSIIKIGKIAKVNLSSFEENKLCPQCKTQVNYMRSIPFCKTCDEALVESDLLKSSTIKLTFKDSSTQIPLSCDRKLIQKLCSSPNTNDVNDILCEILNMEVTIRLKKTNNEIISIDKADTNNDSGDETNQG</sequence>
<dbReference type="AlphaFoldDB" id="A0A7M5XJL9"/>
<reference evidence="1" key="1">
    <citation type="submission" date="2021-01" db="UniProtKB">
        <authorList>
            <consortium name="EnsemblMetazoa"/>
        </authorList>
    </citation>
    <scope>IDENTIFICATION</scope>
</reference>
<organism evidence="1 2">
    <name type="scientific">Clytia hemisphaerica</name>
    <dbReference type="NCBI Taxonomy" id="252671"/>
    <lineage>
        <taxon>Eukaryota</taxon>
        <taxon>Metazoa</taxon>
        <taxon>Cnidaria</taxon>
        <taxon>Hydrozoa</taxon>
        <taxon>Hydroidolina</taxon>
        <taxon>Leptothecata</taxon>
        <taxon>Obeliida</taxon>
        <taxon>Clytiidae</taxon>
        <taxon>Clytia</taxon>
    </lineage>
</organism>
<dbReference type="Proteomes" id="UP000594262">
    <property type="component" value="Unplaced"/>
</dbReference>
<keyword evidence="2" id="KW-1185">Reference proteome</keyword>
<dbReference type="EnsemblMetazoa" id="CLYHEMT024713.1">
    <property type="protein sequence ID" value="CLYHEMP024713.1"/>
    <property type="gene ID" value="CLYHEMG024713"/>
</dbReference>
<evidence type="ECO:0000313" key="2">
    <source>
        <dbReference type="Proteomes" id="UP000594262"/>
    </source>
</evidence>
<accession>A0A7M5XJL9</accession>